<dbReference type="Proteomes" id="UP000516422">
    <property type="component" value="Chromosome"/>
</dbReference>
<evidence type="ECO:0000313" key="2">
    <source>
        <dbReference type="Proteomes" id="UP000516422"/>
    </source>
</evidence>
<organism evidence="1 2">
    <name type="scientific">Streptomyces griseofuscus</name>
    <dbReference type="NCBI Taxonomy" id="146922"/>
    <lineage>
        <taxon>Bacteria</taxon>
        <taxon>Bacillati</taxon>
        <taxon>Actinomycetota</taxon>
        <taxon>Actinomycetes</taxon>
        <taxon>Kitasatosporales</taxon>
        <taxon>Streptomycetaceae</taxon>
        <taxon>Streptomyces</taxon>
    </lineage>
</organism>
<reference evidence="1 2" key="1">
    <citation type="submission" date="2020-04" db="EMBL/GenBank/DDBJ databases">
        <title>Characterization and engineering of Streptomyces griseofuscus DSM40191 as a potential heterologous host for expression of BGCs.</title>
        <authorList>
            <person name="Gren T."/>
            <person name="Whitford C.M."/>
            <person name="Mohite O.S."/>
            <person name="Joergensen T.S."/>
            <person name="Nielsen J.B."/>
            <person name="Lee S.Y."/>
            <person name="Weber T."/>
        </authorList>
    </citation>
    <scope>NUCLEOTIDE SEQUENCE [LARGE SCALE GENOMIC DNA]</scope>
    <source>
        <strain evidence="1 2">DSM 40191</strain>
    </source>
</reference>
<protein>
    <submittedName>
        <fullName evidence="1">Uncharacterized protein</fullName>
    </submittedName>
</protein>
<accession>A0A7H1QA19</accession>
<gene>
    <name evidence="1" type="ORF">HEP81_06915</name>
</gene>
<evidence type="ECO:0000313" key="1">
    <source>
        <dbReference type="EMBL" id="QNT97149.1"/>
    </source>
</evidence>
<name>A0A7H1QA19_9ACTN</name>
<dbReference type="EMBL" id="CP051006">
    <property type="protein sequence ID" value="QNT97149.1"/>
    <property type="molecule type" value="Genomic_DNA"/>
</dbReference>
<proteinExistence type="predicted"/>
<sequence length="65" mass="6584">MAARGAGGAGSPLRGSAALRCRAAAGAAPARAGVNASRPATHREQAGTTARYLNLVIICSTYEWE</sequence>
<dbReference type="AlphaFoldDB" id="A0A7H1QA19"/>
<dbReference type="KEGG" id="sgf:HEP81_06915"/>